<reference evidence="8" key="1">
    <citation type="submission" date="2023-07" db="EMBL/GenBank/DDBJ databases">
        <title>30 novel species of actinomycetes from the DSMZ collection.</title>
        <authorList>
            <person name="Nouioui I."/>
        </authorList>
    </citation>
    <scope>NUCLEOTIDE SEQUENCE [LARGE SCALE GENOMIC DNA]</scope>
    <source>
        <strain evidence="8">DSM 44918</strain>
    </source>
</reference>
<dbReference type="Pfam" id="PF06271">
    <property type="entry name" value="RDD"/>
    <property type="match status" value="1"/>
</dbReference>
<keyword evidence="3 5" id="KW-1133">Transmembrane helix</keyword>
<sequence>MFPRAPRTRRLCAWLLDFAVVLAVATLLGWLTFNRISAQLTDMTALAGTTAWEVVTSDGDLVGASQDVGESVWRSAVDAVWQAFAALVAFTFGYYFASLALMSRTPGQALTNLRVQGREGADRPRRGRWAARAAVLTMVDVGWYSLACCLLVGGDIALSVLCWIVAVAVFALNALLALVGARRSLGDRLTGTAVASAWQVGATFARIGDRVRRRGPADGDLPAEPLSPA</sequence>
<feature type="transmembrane region" description="Helical" evidence="5">
    <location>
        <begin position="12"/>
        <end position="33"/>
    </location>
</feature>
<evidence type="ECO:0000256" key="5">
    <source>
        <dbReference type="SAM" id="Phobius"/>
    </source>
</evidence>
<organism evidence="7 8">
    <name type="scientific">Streptomyces millisiae</name>
    <dbReference type="NCBI Taxonomy" id="3075542"/>
    <lineage>
        <taxon>Bacteria</taxon>
        <taxon>Bacillati</taxon>
        <taxon>Actinomycetota</taxon>
        <taxon>Actinomycetes</taxon>
        <taxon>Kitasatosporales</taxon>
        <taxon>Streptomycetaceae</taxon>
        <taxon>Streptomyces</taxon>
    </lineage>
</organism>
<evidence type="ECO:0000256" key="2">
    <source>
        <dbReference type="ARBA" id="ARBA00022692"/>
    </source>
</evidence>
<gene>
    <name evidence="7" type="ORF">RNC47_12655</name>
</gene>
<evidence type="ECO:0000256" key="3">
    <source>
        <dbReference type="ARBA" id="ARBA00022989"/>
    </source>
</evidence>
<accession>A0ABU2LNM0</accession>
<evidence type="ECO:0000313" key="7">
    <source>
        <dbReference type="EMBL" id="MDT0319187.1"/>
    </source>
</evidence>
<evidence type="ECO:0000256" key="1">
    <source>
        <dbReference type="ARBA" id="ARBA00004141"/>
    </source>
</evidence>
<protein>
    <submittedName>
        <fullName evidence="7">RDD family protein</fullName>
    </submittedName>
</protein>
<feature type="transmembrane region" description="Helical" evidence="5">
    <location>
        <begin position="133"/>
        <end position="154"/>
    </location>
</feature>
<comment type="subcellular location">
    <subcellularLocation>
        <location evidence="1">Membrane</location>
        <topology evidence="1">Multi-pass membrane protein</topology>
    </subcellularLocation>
</comment>
<keyword evidence="8" id="KW-1185">Reference proteome</keyword>
<evidence type="ECO:0000259" key="6">
    <source>
        <dbReference type="Pfam" id="PF06271"/>
    </source>
</evidence>
<keyword evidence="4 5" id="KW-0472">Membrane</keyword>
<evidence type="ECO:0000256" key="4">
    <source>
        <dbReference type="ARBA" id="ARBA00023136"/>
    </source>
</evidence>
<evidence type="ECO:0000313" key="8">
    <source>
        <dbReference type="Proteomes" id="UP001183420"/>
    </source>
</evidence>
<name>A0ABU2LNM0_9ACTN</name>
<feature type="transmembrane region" description="Helical" evidence="5">
    <location>
        <begin position="79"/>
        <end position="97"/>
    </location>
</feature>
<comment type="caution">
    <text evidence="7">The sequence shown here is derived from an EMBL/GenBank/DDBJ whole genome shotgun (WGS) entry which is preliminary data.</text>
</comment>
<proteinExistence type="predicted"/>
<dbReference type="Proteomes" id="UP001183420">
    <property type="component" value="Unassembled WGS sequence"/>
</dbReference>
<feature type="domain" description="RDD" evidence="6">
    <location>
        <begin position="5"/>
        <end position="190"/>
    </location>
</feature>
<dbReference type="InterPro" id="IPR010432">
    <property type="entry name" value="RDD"/>
</dbReference>
<keyword evidence="2 5" id="KW-0812">Transmembrane</keyword>
<dbReference type="EMBL" id="JAVREM010000011">
    <property type="protein sequence ID" value="MDT0319187.1"/>
    <property type="molecule type" value="Genomic_DNA"/>
</dbReference>
<dbReference type="RefSeq" id="WP_311598323.1">
    <property type="nucleotide sequence ID" value="NZ_JAVREM010000011.1"/>
</dbReference>
<feature type="transmembrane region" description="Helical" evidence="5">
    <location>
        <begin position="160"/>
        <end position="179"/>
    </location>
</feature>